<accession>A0ACC3SH66</accession>
<name>A0ACC3SH66_9PEZI</name>
<protein>
    <submittedName>
        <fullName evidence="1">Uncharacterized protein</fullName>
    </submittedName>
</protein>
<organism evidence="1 2">
    <name type="scientific">Zalaria obscura</name>
    <dbReference type="NCBI Taxonomy" id="2024903"/>
    <lineage>
        <taxon>Eukaryota</taxon>
        <taxon>Fungi</taxon>
        <taxon>Dikarya</taxon>
        <taxon>Ascomycota</taxon>
        <taxon>Pezizomycotina</taxon>
        <taxon>Dothideomycetes</taxon>
        <taxon>Dothideomycetidae</taxon>
        <taxon>Dothideales</taxon>
        <taxon>Zalariaceae</taxon>
        <taxon>Zalaria</taxon>
    </lineage>
</organism>
<dbReference type="Proteomes" id="UP001320706">
    <property type="component" value="Unassembled WGS sequence"/>
</dbReference>
<evidence type="ECO:0000313" key="1">
    <source>
        <dbReference type="EMBL" id="KAK8213587.1"/>
    </source>
</evidence>
<gene>
    <name evidence="1" type="ORF">M8818_002890</name>
</gene>
<reference evidence="1" key="1">
    <citation type="submission" date="2024-02" db="EMBL/GenBank/DDBJ databases">
        <title>Metagenome Assembled Genome of Zalaria obscura JY119.</title>
        <authorList>
            <person name="Vighnesh L."/>
            <person name="Jagadeeshwari U."/>
            <person name="Venkata Ramana C."/>
            <person name="Sasikala C."/>
        </authorList>
    </citation>
    <scope>NUCLEOTIDE SEQUENCE</scope>
    <source>
        <strain evidence="1">JY119</strain>
    </source>
</reference>
<dbReference type="EMBL" id="JAMKPW020000011">
    <property type="protein sequence ID" value="KAK8213587.1"/>
    <property type="molecule type" value="Genomic_DNA"/>
</dbReference>
<proteinExistence type="predicted"/>
<comment type="caution">
    <text evidence="1">The sequence shown here is derived from an EMBL/GenBank/DDBJ whole genome shotgun (WGS) entry which is preliminary data.</text>
</comment>
<keyword evidence="2" id="KW-1185">Reference proteome</keyword>
<sequence>MCEHITDSQGQLQYIPFPTCNETGRPLELYFGVERDINCTIDFISDSFFHLLEFYVHNDAPMTCRIPTQPLSPSPAENEPDKETEGQGSLSKEYTPLIVALTGMLQLSHLHVASHLNVLVHAEPRSVAPGTIAAATAYSISSPSTPPTRIVIGDSLPLQFSVRWYPNTQLPSGWTGIGGHIYASTLVYCLLSAGAAAAICTAYFRGVELPRRLRSHGKDRMGGGMEGGRLGGYGYGVGMNGFGPGSGKRD</sequence>
<evidence type="ECO:0000313" key="2">
    <source>
        <dbReference type="Proteomes" id="UP001320706"/>
    </source>
</evidence>